<evidence type="ECO:0000259" key="9">
    <source>
        <dbReference type="Pfam" id="PF01466"/>
    </source>
</evidence>
<evidence type="ECO:0000313" key="10">
    <source>
        <dbReference type="EMBL" id="KAG7629300.1"/>
    </source>
</evidence>
<dbReference type="SMART" id="SM00512">
    <property type="entry name" value="Skp1"/>
    <property type="match status" value="1"/>
</dbReference>
<comment type="similarity">
    <text evidence="3">Belongs to the SKP1 family.</text>
</comment>
<protein>
    <submittedName>
        <fullName evidence="10">S-phase kinase-associated protein 1-like</fullName>
    </submittedName>
</protein>
<keyword evidence="5" id="KW-0833">Ubl conjugation pathway</keyword>
<evidence type="ECO:0000256" key="8">
    <source>
        <dbReference type="SAM" id="MobiDB-lite"/>
    </source>
</evidence>
<gene>
    <name evidence="10" type="ORF">ISN45_At03g054430</name>
</gene>
<dbReference type="GO" id="GO:0016301">
    <property type="term" value="F:kinase activity"/>
    <property type="evidence" value="ECO:0007669"/>
    <property type="project" value="UniProtKB-KW"/>
</dbReference>
<reference evidence="10 11" key="1">
    <citation type="submission" date="2020-12" db="EMBL/GenBank/DDBJ databases">
        <title>Concerted genomic and epigenomic changes stabilize Arabidopsis allopolyploids.</title>
        <authorList>
            <person name="Chen Z."/>
        </authorList>
    </citation>
    <scope>NUCLEOTIDE SEQUENCE [LARGE SCALE GENOMIC DNA]</scope>
    <source>
        <strain evidence="10">Allo738</strain>
        <tissue evidence="10">Leaf</tissue>
    </source>
</reference>
<comment type="caution">
    <text evidence="10">The sequence shown here is derived from an EMBL/GenBank/DDBJ whole genome shotgun (WGS) entry which is preliminary data.</text>
</comment>
<keyword evidence="6" id="KW-0539">Nucleus</keyword>
<proteinExistence type="inferred from homology"/>
<keyword evidence="11" id="KW-1185">Reference proteome</keyword>
<dbReference type="EMBL" id="JAEFBK010000003">
    <property type="protein sequence ID" value="KAG7629300.1"/>
    <property type="molecule type" value="Genomic_DNA"/>
</dbReference>
<dbReference type="Proteomes" id="UP000694240">
    <property type="component" value="Chromosome 3"/>
</dbReference>
<comment type="function">
    <text evidence="7">Involved in ubiquitination and subsequent proteasomal degradation of target proteins. Together with CUL1, RBX1 and a F-box protein, it forms a SCF E3 ubiquitin ligase complex. The functional specificity of this complex depends on the type of F-box protein. In the SCF complex, it serves as an adapter that links the F-box protein to CUL1.</text>
</comment>
<dbReference type="AlphaFoldDB" id="A0A8T2F3W7"/>
<dbReference type="GO" id="GO:0006511">
    <property type="term" value="P:ubiquitin-dependent protein catabolic process"/>
    <property type="evidence" value="ECO:0007669"/>
    <property type="project" value="InterPro"/>
</dbReference>
<dbReference type="Pfam" id="PF01466">
    <property type="entry name" value="Skp1"/>
    <property type="match status" value="1"/>
</dbReference>
<dbReference type="InterPro" id="IPR016897">
    <property type="entry name" value="SKP1"/>
</dbReference>
<evidence type="ECO:0000256" key="6">
    <source>
        <dbReference type="ARBA" id="ARBA00023242"/>
    </source>
</evidence>
<feature type="region of interest" description="Disordered" evidence="8">
    <location>
        <begin position="216"/>
        <end position="240"/>
    </location>
</feature>
<dbReference type="PANTHER" id="PTHR11165">
    <property type="entry name" value="SKP1"/>
    <property type="match status" value="1"/>
</dbReference>
<organism evidence="10 11">
    <name type="scientific">Arabidopsis thaliana x Arabidopsis arenosa</name>
    <dbReference type="NCBI Taxonomy" id="1240361"/>
    <lineage>
        <taxon>Eukaryota</taxon>
        <taxon>Viridiplantae</taxon>
        <taxon>Streptophyta</taxon>
        <taxon>Embryophyta</taxon>
        <taxon>Tracheophyta</taxon>
        <taxon>Spermatophyta</taxon>
        <taxon>Magnoliopsida</taxon>
        <taxon>eudicotyledons</taxon>
        <taxon>Gunneridae</taxon>
        <taxon>Pentapetalae</taxon>
        <taxon>rosids</taxon>
        <taxon>malvids</taxon>
        <taxon>Brassicales</taxon>
        <taxon>Brassicaceae</taxon>
        <taxon>Camelineae</taxon>
        <taxon>Arabidopsis</taxon>
    </lineage>
</organism>
<comment type="subunit">
    <text evidence="4">Part of a SCF (SKP1-cullin-F-box) protein ligase complex.</text>
</comment>
<dbReference type="FunFam" id="3.30.710.10:FF:000022">
    <property type="entry name" value="SKP1-like protein 21 isoform X1"/>
    <property type="match status" value="1"/>
</dbReference>
<evidence type="ECO:0000256" key="1">
    <source>
        <dbReference type="ARBA" id="ARBA00004123"/>
    </source>
</evidence>
<sequence>MSEGEMAIIKPEMMKSYIWLETADGSIQQVEQEVAMFCPMICQEVIQKGVGSSKNYAISLPQRVNPAMLSLIFDYCRFHQVPGRSNKERKVYDEKFIRMDTKRLCELTSAADSLQLKPLVDLTSRALARIIEGKTPEEIREIFHLPDDLTEEEKLEPLKNTMDDPRIRLLNRLYAKKRKELKEREKLKSVEVEEHVDERSVDDLLSFINGRDPKVVKTSKSKKKNKKRKEQKNGSSNGTCEALEKDLHNLDSKSQSAEIVDNTASCLGDVSNLPSMEDDIFTPKTEFEDGYIDDEIDPALKELLDR</sequence>
<feature type="domain" description="SKP1 component dimerisation" evidence="9">
    <location>
        <begin position="117"/>
        <end position="155"/>
    </location>
</feature>
<dbReference type="InterPro" id="IPR001232">
    <property type="entry name" value="SKP1-like"/>
</dbReference>
<evidence type="ECO:0000256" key="4">
    <source>
        <dbReference type="ARBA" id="ARBA00011621"/>
    </source>
</evidence>
<feature type="compositionally biased region" description="Basic residues" evidence="8">
    <location>
        <begin position="217"/>
        <end position="230"/>
    </location>
</feature>
<name>A0A8T2F3W7_9BRAS</name>
<dbReference type="GO" id="GO:0005634">
    <property type="term" value="C:nucleus"/>
    <property type="evidence" value="ECO:0007669"/>
    <property type="project" value="UniProtKB-SubCell"/>
</dbReference>
<keyword evidence="10" id="KW-0808">Transferase</keyword>
<accession>A0A8T2F3W7</accession>
<evidence type="ECO:0000256" key="5">
    <source>
        <dbReference type="ARBA" id="ARBA00022786"/>
    </source>
</evidence>
<dbReference type="GO" id="GO:0009867">
    <property type="term" value="P:jasmonic acid mediated signaling pathway"/>
    <property type="evidence" value="ECO:0007669"/>
    <property type="project" value="UniProtKB-ARBA"/>
</dbReference>
<comment type="pathway">
    <text evidence="2">Protein modification; protein ubiquitination.</text>
</comment>
<keyword evidence="10" id="KW-0418">Kinase</keyword>
<comment type="subcellular location">
    <subcellularLocation>
        <location evidence="1">Nucleus</location>
    </subcellularLocation>
</comment>
<evidence type="ECO:0000256" key="2">
    <source>
        <dbReference type="ARBA" id="ARBA00004906"/>
    </source>
</evidence>
<evidence type="ECO:0000313" key="11">
    <source>
        <dbReference type="Proteomes" id="UP000694240"/>
    </source>
</evidence>
<evidence type="ECO:0000256" key="3">
    <source>
        <dbReference type="ARBA" id="ARBA00009993"/>
    </source>
</evidence>
<dbReference type="InterPro" id="IPR016072">
    <property type="entry name" value="Skp1_comp_dimer"/>
</dbReference>
<evidence type="ECO:0000256" key="7">
    <source>
        <dbReference type="ARBA" id="ARBA00054396"/>
    </source>
</evidence>